<dbReference type="GO" id="GO:0004497">
    <property type="term" value="F:monooxygenase activity"/>
    <property type="evidence" value="ECO:0007669"/>
    <property type="project" value="InterPro"/>
</dbReference>
<evidence type="ECO:0000256" key="3">
    <source>
        <dbReference type="ARBA" id="ARBA00010617"/>
    </source>
</evidence>
<keyword evidence="4" id="KW-0443">Lipid metabolism</keyword>
<evidence type="ECO:0000256" key="1">
    <source>
        <dbReference type="ARBA" id="ARBA00001971"/>
    </source>
</evidence>
<dbReference type="PANTHER" id="PTHR24306">
    <property type="match status" value="1"/>
</dbReference>
<proteinExistence type="inferred from homology"/>
<evidence type="ECO:0000313" key="9">
    <source>
        <dbReference type="EMBL" id="KAK0328747.1"/>
    </source>
</evidence>
<feature type="binding site" description="axial binding residue" evidence="7">
    <location>
        <position position="538"/>
    </location>
    <ligand>
        <name>heme</name>
        <dbReference type="ChEBI" id="CHEBI:30413"/>
    </ligand>
    <ligandPart>
        <name>Fe</name>
        <dbReference type="ChEBI" id="CHEBI:18248"/>
    </ligandPart>
</feature>
<evidence type="ECO:0000256" key="6">
    <source>
        <dbReference type="ARBA" id="ARBA00023004"/>
    </source>
</evidence>
<dbReference type="Proteomes" id="UP001168146">
    <property type="component" value="Unassembled WGS sequence"/>
</dbReference>
<protein>
    <recommendedName>
        <fullName evidence="11">Cytochrome P450</fullName>
    </recommendedName>
</protein>
<evidence type="ECO:0000256" key="8">
    <source>
        <dbReference type="SAM" id="Phobius"/>
    </source>
</evidence>
<dbReference type="GO" id="GO:0005789">
    <property type="term" value="C:endoplasmic reticulum membrane"/>
    <property type="evidence" value="ECO:0007669"/>
    <property type="project" value="UniProtKB-SubCell"/>
</dbReference>
<comment type="similarity">
    <text evidence="3">Belongs to the cytochrome P450 family.</text>
</comment>
<reference evidence="9" key="1">
    <citation type="submission" date="2021-12" db="EMBL/GenBank/DDBJ databases">
        <title>Black yeast isolated from Biological Soil Crust.</title>
        <authorList>
            <person name="Kurbessoian T."/>
        </authorList>
    </citation>
    <scope>NUCLEOTIDE SEQUENCE</scope>
    <source>
        <strain evidence="9">CCFEE 5208</strain>
    </source>
</reference>
<dbReference type="SUPFAM" id="SSF48264">
    <property type="entry name" value="Cytochrome P450"/>
    <property type="match status" value="1"/>
</dbReference>
<feature type="transmembrane region" description="Helical" evidence="8">
    <location>
        <begin position="53"/>
        <end position="71"/>
    </location>
</feature>
<dbReference type="Pfam" id="PF00067">
    <property type="entry name" value="p450"/>
    <property type="match status" value="1"/>
</dbReference>
<dbReference type="InterPro" id="IPR002403">
    <property type="entry name" value="Cyt_P450_E_grp-IV"/>
</dbReference>
<keyword evidence="4" id="KW-0444">Lipid biosynthesis</keyword>
<evidence type="ECO:0000256" key="2">
    <source>
        <dbReference type="ARBA" id="ARBA00004389"/>
    </source>
</evidence>
<comment type="caution">
    <text evidence="9">The sequence shown here is derived from an EMBL/GenBank/DDBJ whole genome shotgun (WGS) entry which is preliminary data.</text>
</comment>
<gene>
    <name evidence="9" type="ORF">LTR82_000679</name>
</gene>
<keyword evidence="8" id="KW-1133">Transmembrane helix</keyword>
<dbReference type="Gene3D" id="1.10.630.10">
    <property type="entry name" value="Cytochrome P450"/>
    <property type="match status" value="1"/>
</dbReference>
<dbReference type="AlphaFoldDB" id="A0AAN6G4G3"/>
<evidence type="ECO:0000256" key="7">
    <source>
        <dbReference type="PIRSR" id="PIRSR602403-1"/>
    </source>
</evidence>
<dbReference type="InterPro" id="IPR036396">
    <property type="entry name" value="Cyt_P450_sf"/>
</dbReference>
<keyword evidence="8" id="KW-0812">Transmembrane</keyword>
<keyword evidence="7" id="KW-0349">Heme</keyword>
<dbReference type="InterPro" id="IPR001128">
    <property type="entry name" value="Cyt_P450"/>
</dbReference>
<evidence type="ECO:0008006" key="11">
    <source>
        <dbReference type="Google" id="ProtNLM"/>
    </source>
</evidence>
<comment type="cofactor">
    <cofactor evidence="1 7">
        <name>heme</name>
        <dbReference type="ChEBI" id="CHEBI:30413"/>
    </cofactor>
</comment>
<evidence type="ECO:0000313" key="10">
    <source>
        <dbReference type="Proteomes" id="UP001168146"/>
    </source>
</evidence>
<dbReference type="GO" id="GO:0005506">
    <property type="term" value="F:iron ion binding"/>
    <property type="evidence" value="ECO:0007669"/>
    <property type="project" value="InterPro"/>
</dbReference>
<dbReference type="PANTHER" id="PTHR24306:SF7">
    <property type="entry name" value="AHBB"/>
    <property type="match status" value="1"/>
</dbReference>
<evidence type="ECO:0000256" key="5">
    <source>
        <dbReference type="ARBA" id="ARBA00022723"/>
    </source>
</evidence>
<keyword evidence="8" id="KW-0472">Membrane</keyword>
<comment type="subcellular location">
    <subcellularLocation>
        <location evidence="2">Endoplasmic reticulum membrane</location>
        <topology evidence="2">Single-pass membrane protein</topology>
    </subcellularLocation>
</comment>
<dbReference type="EMBL" id="JASUXU010000001">
    <property type="protein sequence ID" value="KAK0328747.1"/>
    <property type="molecule type" value="Genomic_DNA"/>
</dbReference>
<evidence type="ECO:0000256" key="4">
    <source>
        <dbReference type="ARBA" id="ARBA00022516"/>
    </source>
</evidence>
<accession>A0AAN6G4G3</accession>
<dbReference type="GO" id="GO:0016705">
    <property type="term" value="F:oxidoreductase activity, acting on paired donors, with incorporation or reduction of molecular oxygen"/>
    <property type="evidence" value="ECO:0007669"/>
    <property type="project" value="InterPro"/>
</dbReference>
<dbReference type="GO" id="GO:0020037">
    <property type="term" value="F:heme binding"/>
    <property type="evidence" value="ECO:0007669"/>
    <property type="project" value="InterPro"/>
</dbReference>
<keyword evidence="5 7" id="KW-0479">Metal-binding</keyword>
<dbReference type="CDD" id="cd11040">
    <property type="entry name" value="CYP7_CYP8-like"/>
    <property type="match status" value="1"/>
</dbReference>
<organism evidence="9 10">
    <name type="scientific">Friedmanniomyces endolithicus</name>
    <dbReference type="NCBI Taxonomy" id="329885"/>
    <lineage>
        <taxon>Eukaryota</taxon>
        <taxon>Fungi</taxon>
        <taxon>Dikarya</taxon>
        <taxon>Ascomycota</taxon>
        <taxon>Pezizomycotina</taxon>
        <taxon>Dothideomycetes</taxon>
        <taxon>Dothideomycetidae</taxon>
        <taxon>Mycosphaerellales</taxon>
        <taxon>Teratosphaeriaceae</taxon>
        <taxon>Friedmanniomyces</taxon>
    </lineage>
</organism>
<keyword evidence="6 7" id="KW-0408">Iron</keyword>
<sequence>MVPQHDHDLNQQVLDDVMDQVHQSMGSALTDRYLHPDVNAGAGGLQSYLGSPGALFAFGLFILLLVTRVVSSQRLVPKGVKDEGVQKPPAVPYWLPLIGHVPNMAYDADGFLKRLRTQFQSGVYSLNFVGGRHNIVYDPGLATALLNQKQHVANSEEVSRRLLGVIFGFPKKELHKYDDALPELMTCYKHLLSEPSLGDLVSQTSRQLQRSIADLVTGNESLVDQLPWEKTSNVNNVKNKFGKLVVEASLLPLIRDYAAHTANPSLIGSDFLNNYPDFLDDLWVFDRGFVLLATGLPRWVPLPTLTRAHIARKRMLDKLDIFHRAMKKHANGEDAGTDWSSLDDVGSLVKARMEVYRKHDMSIRARSSFELSLLWAGNANSDTLIFWMVNRIYADKALLEMIREEIAPYVTVVQPASDLPIAEPPRLERFHLDRLCNDCPLLKSAYVECLRLDAAPWSFKVIKEDLILQGRQKSSERWLLRKGDYAHIAHDLHSTDPKFFDDPTVWRADRHIKYDDDEKRRVADMGSIRPYGGGSSMCKGRTFAFKQSIMFTAAIVSMWDIEPAGGGPWNMPRHRKSTGVYNTNDDTRVWVKRRELSKPE</sequence>
<name>A0AAN6G4G3_9PEZI</name>
<dbReference type="PRINTS" id="PR00465">
    <property type="entry name" value="EP450IV"/>
</dbReference>